<evidence type="ECO:0000313" key="2">
    <source>
        <dbReference type="EMBL" id="JAD36442.1"/>
    </source>
</evidence>
<organism evidence="2">
    <name type="scientific">Arundo donax</name>
    <name type="common">Giant reed</name>
    <name type="synonym">Donax arundinaceus</name>
    <dbReference type="NCBI Taxonomy" id="35708"/>
    <lineage>
        <taxon>Eukaryota</taxon>
        <taxon>Viridiplantae</taxon>
        <taxon>Streptophyta</taxon>
        <taxon>Embryophyta</taxon>
        <taxon>Tracheophyta</taxon>
        <taxon>Spermatophyta</taxon>
        <taxon>Magnoliopsida</taxon>
        <taxon>Liliopsida</taxon>
        <taxon>Poales</taxon>
        <taxon>Poaceae</taxon>
        <taxon>PACMAD clade</taxon>
        <taxon>Arundinoideae</taxon>
        <taxon>Arundineae</taxon>
        <taxon>Arundo</taxon>
    </lineage>
</organism>
<evidence type="ECO:0000256" key="1">
    <source>
        <dbReference type="SAM" id="MobiDB-lite"/>
    </source>
</evidence>
<feature type="region of interest" description="Disordered" evidence="1">
    <location>
        <begin position="1"/>
        <end position="25"/>
    </location>
</feature>
<dbReference type="AlphaFoldDB" id="A0A0A8ZNM4"/>
<accession>A0A0A8ZNM4</accession>
<dbReference type="EMBL" id="GBRH01261453">
    <property type="protein sequence ID" value="JAD36442.1"/>
    <property type="molecule type" value="Transcribed_RNA"/>
</dbReference>
<protein>
    <submittedName>
        <fullName evidence="2">Uncharacterized protein</fullName>
    </submittedName>
</protein>
<proteinExistence type="predicted"/>
<reference evidence="2" key="1">
    <citation type="submission" date="2014-09" db="EMBL/GenBank/DDBJ databases">
        <authorList>
            <person name="Magalhaes I.L.F."/>
            <person name="Oliveira U."/>
            <person name="Santos F.R."/>
            <person name="Vidigal T.H.D.A."/>
            <person name="Brescovit A.D."/>
            <person name="Santos A.J."/>
        </authorList>
    </citation>
    <scope>NUCLEOTIDE SEQUENCE</scope>
    <source>
        <tissue evidence="2">Shoot tissue taken approximately 20 cm above the soil surface</tissue>
    </source>
</reference>
<sequence length="25" mass="3056">MQGAILSRKLNNRNDWHNCKKQPFR</sequence>
<reference evidence="2" key="2">
    <citation type="journal article" date="2015" name="Data Brief">
        <title>Shoot transcriptome of the giant reed, Arundo donax.</title>
        <authorList>
            <person name="Barrero R.A."/>
            <person name="Guerrero F.D."/>
            <person name="Moolhuijzen P."/>
            <person name="Goolsby J.A."/>
            <person name="Tidwell J."/>
            <person name="Bellgard S.E."/>
            <person name="Bellgard M.I."/>
        </authorList>
    </citation>
    <scope>NUCLEOTIDE SEQUENCE</scope>
    <source>
        <tissue evidence="2">Shoot tissue taken approximately 20 cm above the soil surface</tissue>
    </source>
</reference>
<name>A0A0A8ZNM4_ARUDO</name>